<feature type="chain" id="PRO_5045442519" evidence="2">
    <location>
        <begin position="24"/>
        <end position="434"/>
    </location>
</feature>
<sequence>MSRRRTNQVIGAACAAAMLLLTAACSNGEPAPDKPDGKQPPNVAPKRISYDPPRSFSRSRPVPLPEEAGNGKITLSGNIARPLPVTLYRTTAYISAENYLLAVDTTTGKRLANVSPQLDPLNKPNEFSSDNPAEAPVISTVDANAQVIVPFLVRISGSGTTAGHNAVEITGVDAATAKRAWSTQITLPQWAENSYSRLTSTAVGAENDVAVIQVSNDEHAVTYAVNLTTHKVLWTKNFAASVVAGDTVVGIDNLDNTAQQQAKGVDLSTGNPRWTAEQVGYAASTSLAGPNLALFTGRDYGDGDDFAQLLDTHTGQVASSIQEGSSALSCTYDGKSVTVCYSSRGERAFGLDADSAKLRWQLPDRANNRVAPDVSAVHNGILYGTTENGPILLNTQTGADINASPELAPVVVNGYAGIALEDEKNNVAAYRTTG</sequence>
<keyword evidence="2" id="KW-0732">Signal</keyword>
<dbReference type="PROSITE" id="PS51257">
    <property type="entry name" value="PROKAR_LIPOPROTEIN"/>
    <property type="match status" value="1"/>
</dbReference>
<feature type="signal peptide" evidence="2">
    <location>
        <begin position="1"/>
        <end position="23"/>
    </location>
</feature>
<feature type="domain" description="Pyrrolo-quinoline quinone repeat" evidence="3">
    <location>
        <begin position="96"/>
        <end position="275"/>
    </location>
</feature>
<dbReference type="RefSeq" id="WP_205083865.1">
    <property type="nucleotide sequence ID" value="NZ_JAFEUF010000079.1"/>
</dbReference>
<organism evidence="4 5">
    <name type="scientific">Streptomyces durocortorensis</name>
    <dbReference type="NCBI Taxonomy" id="2811104"/>
    <lineage>
        <taxon>Bacteria</taxon>
        <taxon>Bacillati</taxon>
        <taxon>Actinomycetota</taxon>
        <taxon>Actinomycetes</taxon>
        <taxon>Kitasatosporales</taxon>
        <taxon>Streptomycetaceae</taxon>
        <taxon>Streptomyces</taxon>
    </lineage>
</organism>
<feature type="compositionally biased region" description="Low complexity" evidence="1">
    <location>
        <begin position="52"/>
        <end position="61"/>
    </location>
</feature>
<evidence type="ECO:0000259" key="3">
    <source>
        <dbReference type="Pfam" id="PF13360"/>
    </source>
</evidence>
<gene>
    <name evidence="4" type="ORF">JS521_17195</name>
</gene>
<dbReference type="Gene3D" id="2.130.10.10">
    <property type="entry name" value="YVTN repeat-like/Quinoprotein amine dehydrogenase"/>
    <property type="match status" value="1"/>
</dbReference>
<dbReference type="SUPFAM" id="SSF50998">
    <property type="entry name" value="Quinoprotein alcohol dehydrogenase-like"/>
    <property type="match status" value="1"/>
</dbReference>
<evidence type="ECO:0000313" key="5">
    <source>
        <dbReference type="Proteomes" id="UP000712045"/>
    </source>
</evidence>
<evidence type="ECO:0000256" key="2">
    <source>
        <dbReference type="SAM" id="SignalP"/>
    </source>
</evidence>
<feature type="region of interest" description="Disordered" evidence="1">
    <location>
        <begin position="28"/>
        <end position="70"/>
    </location>
</feature>
<name>A0ABS2HX14_9ACTN</name>
<dbReference type="Proteomes" id="UP000712045">
    <property type="component" value="Unassembled WGS sequence"/>
</dbReference>
<keyword evidence="5" id="KW-1185">Reference proteome</keyword>
<proteinExistence type="predicted"/>
<dbReference type="InterPro" id="IPR011047">
    <property type="entry name" value="Quinoprotein_ADH-like_sf"/>
</dbReference>
<evidence type="ECO:0000313" key="4">
    <source>
        <dbReference type="EMBL" id="MBM7055564.1"/>
    </source>
</evidence>
<reference evidence="4 5" key="1">
    <citation type="submission" date="2021-02" db="EMBL/GenBank/DDBJ databases">
        <title>Genome Streptomyces sp. RHZ10.</title>
        <authorList>
            <person name="Besaury L."/>
        </authorList>
    </citation>
    <scope>NUCLEOTIDE SEQUENCE [LARGE SCALE GENOMIC DNA]</scope>
    <source>
        <strain evidence="4 5">RHZ10</strain>
    </source>
</reference>
<comment type="caution">
    <text evidence="4">The sequence shown here is derived from an EMBL/GenBank/DDBJ whole genome shotgun (WGS) entry which is preliminary data.</text>
</comment>
<protein>
    <submittedName>
        <fullName evidence="4">PQQ-binding-like beta-propeller repeat protein</fullName>
    </submittedName>
</protein>
<accession>A0ABS2HX14</accession>
<dbReference type="InterPro" id="IPR002372">
    <property type="entry name" value="PQQ_rpt_dom"/>
</dbReference>
<evidence type="ECO:0000256" key="1">
    <source>
        <dbReference type="SAM" id="MobiDB-lite"/>
    </source>
</evidence>
<dbReference type="EMBL" id="JAFEUF010000079">
    <property type="protein sequence ID" value="MBM7055564.1"/>
    <property type="molecule type" value="Genomic_DNA"/>
</dbReference>
<dbReference type="Pfam" id="PF13360">
    <property type="entry name" value="PQQ_2"/>
    <property type="match status" value="1"/>
</dbReference>
<dbReference type="InterPro" id="IPR015943">
    <property type="entry name" value="WD40/YVTN_repeat-like_dom_sf"/>
</dbReference>